<comment type="caution">
    <text evidence="1">The sequence shown here is derived from an EMBL/GenBank/DDBJ whole genome shotgun (WGS) entry which is preliminary data.</text>
</comment>
<evidence type="ECO:0000313" key="1">
    <source>
        <dbReference type="EMBL" id="GHA05695.1"/>
    </source>
</evidence>
<sequence length="111" mass="12397">MTTVPREVDAAAIEQMIREAFDASRRLPSYPELVTLNEQLRAEINRLMPIVRDAAGRATPRSREWYAAMQAIEHAEYELRQPLGTGPLGGSMHVAELARRVVDLREAGGVQ</sequence>
<dbReference type="EMBL" id="BMWH01000025">
    <property type="protein sequence ID" value="GHA05695.1"/>
    <property type="molecule type" value="Genomic_DNA"/>
</dbReference>
<dbReference type="Proteomes" id="UP000623010">
    <property type="component" value="Unassembled WGS sequence"/>
</dbReference>
<name>A0A918RPY7_9ACTN</name>
<dbReference type="AlphaFoldDB" id="A0A918RPY7"/>
<evidence type="ECO:0000313" key="2">
    <source>
        <dbReference type="Proteomes" id="UP000623010"/>
    </source>
</evidence>
<gene>
    <name evidence="1" type="ORF">GCM10010389_51460</name>
</gene>
<dbReference type="RefSeq" id="WP_229880011.1">
    <property type="nucleotide sequence ID" value="NZ_BMWH01000025.1"/>
</dbReference>
<dbReference type="InterPro" id="IPR046300">
    <property type="entry name" value="DUF6415"/>
</dbReference>
<reference evidence="1" key="2">
    <citation type="submission" date="2020-09" db="EMBL/GenBank/DDBJ databases">
        <authorList>
            <person name="Sun Q."/>
            <person name="Ohkuma M."/>
        </authorList>
    </citation>
    <scope>NUCLEOTIDE SEQUENCE</scope>
    <source>
        <strain evidence="1">JCM 5016</strain>
    </source>
</reference>
<reference evidence="1" key="1">
    <citation type="journal article" date="2014" name="Int. J. Syst. Evol. Microbiol.">
        <title>Complete genome sequence of Corynebacterium casei LMG S-19264T (=DSM 44701T), isolated from a smear-ripened cheese.</title>
        <authorList>
            <consortium name="US DOE Joint Genome Institute (JGI-PGF)"/>
            <person name="Walter F."/>
            <person name="Albersmeier A."/>
            <person name="Kalinowski J."/>
            <person name="Ruckert C."/>
        </authorList>
    </citation>
    <scope>NUCLEOTIDE SEQUENCE</scope>
    <source>
        <strain evidence="1">JCM 5016</strain>
    </source>
</reference>
<keyword evidence="2" id="KW-1185">Reference proteome</keyword>
<organism evidence="1 2">
    <name type="scientific">Streptomyces echinoruber</name>
    <dbReference type="NCBI Taxonomy" id="68898"/>
    <lineage>
        <taxon>Bacteria</taxon>
        <taxon>Bacillati</taxon>
        <taxon>Actinomycetota</taxon>
        <taxon>Actinomycetes</taxon>
        <taxon>Kitasatosporales</taxon>
        <taxon>Streptomycetaceae</taxon>
        <taxon>Streptomyces</taxon>
    </lineage>
</organism>
<accession>A0A918RPY7</accession>
<proteinExistence type="predicted"/>
<protein>
    <submittedName>
        <fullName evidence="1">Uncharacterized protein</fullName>
    </submittedName>
</protein>
<dbReference type="Pfam" id="PF19979">
    <property type="entry name" value="DUF6415"/>
    <property type="match status" value="1"/>
</dbReference>